<keyword evidence="2" id="KW-1185">Reference proteome</keyword>
<gene>
    <name evidence="1" type="ORF">V1517DRAFT_313362</name>
</gene>
<protein>
    <submittedName>
        <fullName evidence="1">Uncharacterized protein</fullName>
    </submittedName>
</protein>
<comment type="caution">
    <text evidence="1">The sequence shown here is derived from an EMBL/GenBank/DDBJ whole genome shotgun (WGS) entry which is preliminary data.</text>
</comment>
<dbReference type="EMBL" id="MU970038">
    <property type="protein sequence ID" value="KAK9325750.1"/>
    <property type="molecule type" value="Genomic_DNA"/>
</dbReference>
<dbReference type="Proteomes" id="UP001489719">
    <property type="component" value="Unassembled WGS sequence"/>
</dbReference>
<reference evidence="2" key="1">
    <citation type="journal article" date="2024" name="Front. Bioeng. Biotechnol.">
        <title>Genome-scale model development and genomic sequencing of the oleaginous clade Lipomyces.</title>
        <authorList>
            <person name="Czajka J.J."/>
            <person name="Han Y."/>
            <person name="Kim J."/>
            <person name="Mondo S.J."/>
            <person name="Hofstad B.A."/>
            <person name="Robles A."/>
            <person name="Haridas S."/>
            <person name="Riley R."/>
            <person name="LaButti K."/>
            <person name="Pangilinan J."/>
            <person name="Andreopoulos W."/>
            <person name="Lipzen A."/>
            <person name="Yan J."/>
            <person name="Wang M."/>
            <person name="Ng V."/>
            <person name="Grigoriev I.V."/>
            <person name="Spatafora J.W."/>
            <person name="Magnuson J.K."/>
            <person name="Baker S.E."/>
            <person name="Pomraning K.R."/>
        </authorList>
    </citation>
    <scope>NUCLEOTIDE SEQUENCE [LARGE SCALE GENOMIC DNA]</scope>
    <source>
        <strain evidence="2">CBS 10300</strain>
    </source>
</reference>
<name>A0ACC3TXF6_9ASCO</name>
<sequence length="399" mass="43965">MSLSFVEPRRASRSRSRSRSRTPIAHHSPSRSALRSSSRRRDSSDSGHASRSLSSPPPPQKFQKRVGFDTFDNKDATDFSLTLQAKHDGYVYNRLSRTFLCGTDQNEYSEYALEWLLEELVDDGDEIVCLRVVDPGAKISSSDTALQEKLYRDEAYKLLNEIMQKNDEDKKISLVLEFAVGKVQDMIQRMIEIYEPAVLIVGTRGKSLNGFQGLLPGSISKYCLQHSPVPVIVVRPGEKRLKKKEKRLADPTRRTYMDIVENSKSSSTLSLTKPTHETGSRSARSSVDLPGSDSPVSKDNLDRLSRVKSDPRDADNVSEKLGSLSLFSSLKNKGRRSVSPGTTSRLVLSSALGAALAASAAGHQSARLPNPEIIIHGADADDDDDDAANEDTADQDTAR</sequence>
<evidence type="ECO:0000313" key="2">
    <source>
        <dbReference type="Proteomes" id="UP001489719"/>
    </source>
</evidence>
<proteinExistence type="predicted"/>
<accession>A0ACC3TXF6</accession>
<evidence type="ECO:0000313" key="1">
    <source>
        <dbReference type="EMBL" id="KAK9325750.1"/>
    </source>
</evidence>
<organism evidence="1 2">
    <name type="scientific">Lipomyces orientalis</name>
    <dbReference type="NCBI Taxonomy" id="1233043"/>
    <lineage>
        <taxon>Eukaryota</taxon>
        <taxon>Fungi</taxon>
        <taxon>Dikarya</taxon>
        <taxon>Ascomycota</taxon>
        <taxon>Saccharomycotina</taxon>
        <taxon>Lipomycetes</taxon>
        <taxon>Lipomycetales</taxon>
        <taxon>Lipomycetaceae</taxon>
        <taxon>Lipomyces</taxon>
    </lineage>
</organism>